<dbReference type="OrthoDB" id="9815248at2"/>
<feature type="transmembrane region" description="Helical" evidence="6">
    <location>
        <begin position="117"/>
        <end position="139"/>
    </location>
</feature>
<dbReference type="InterPro" id="IPR050833">
    <property type="entry name" value="Poly_Biosynth_Transport"/>
</dbReference>
<evidence type="ECO:0000313" key="7">
    <source>
        <dbReference type="EMBL" id="RVU43444.1"/>
    </source>
</evidence>
<feature type="transmembrane region" description="Helical" evidence="6">
    <location>
        <begin position="457"/>
        <end position="477"/>
    </location>
</feature>
<feature type="transmembrane region" description="Helical" evidence="6">
    <location>
        <begin position="214"/>
        <end position="234"/>
    </location>
</feature>
<keyword evidence="2" id="KW-1003">Cell membrane</keyword>
<dbReference type="EMBL" id="SACR01000007">
    <property type="protein sequence ID" value="RVU43444.1"/>
    <property type="molecule type" value="Genomic_DNA"/>
</dbReference>
<dbReference type="Proteomes" id="UP000285575">
    <property type="component" value="Unassembled WGS sequence"/>
</dbReference>
<name>A0A437R9S2_9BURK</name>
<feature type="transmembrane region" description="Helical" evidence="6">
    <location>
        <begin position="186"/>
        <end position="208"/>
    </location>
</feature>
<proteinExistence type="predicted"/>
<sequence>MRWCRLCCTSLPMHRATSPARYWRWTAAGRPGEAVSKLRLLGTNSAIYAGTSLLQKGSAFLLLPLYTLYLDPQAYGVLAIVTAVNGLLSIVFTLGLTGAVTRFYFEFQDQPAQLAEFWGSILVCVLLLSAAVGGALLVFGETMLRPIIGDVPFWPYVALGVMACFFQPFLTTFLSVLQTRNQAARYALVSLAHFALTTVLTIVLVVVLHQGVLGALQATLAAAAVFFGVSLWLLRKDITPCLRWRHLRPAFAYGLPQVPHAAASQVTATTDRLILNAQVGTATAGVYSVGAMMALVVEVAAQSVNRAYMPLSMAALKSGAPAELAQLRALGALVVAGFCLLGAGIGLFAREMVWLFASPAFAAAADVVPVLAFGGVASAIYYLLVNVLFFDRSAIRYLPLGTLAAAGLNVGLALLLVPRFGLMGAAWATLLAQVLATVLIAVIGSRFDPVRWDHGRYALAFGGSLALTLGLGSFELGGLGADIAARVAALALLGVLLGVVLWNRPLILAEALMRLLSRQPAAAAALFAGAHRTQA</sequence>
<feature type="transmembrane region" description="Helical" evidence="6">
    <location>
        <begin position="483"/>
        <end position="503"/>
    </location>
</feature>
<keyword evidence="4 6" id="KW-1133">Transmembrane helix</keyword>
<keyword evidence="8" id="KW-1185">Reference proteome</keyword>
<dbReference type="AlphaFoldDB" id="A0A437R9S2"/>
<dbReference type="InterPro" id="IPR002797">
    <property type="entry name" value="Polysacc_synth"/>
</dbReference>
<dbReference type="PANTHER" id="PTHR30250">
    <property type="entry name" value="PST FAMILY PREDICTED COLANIC ACID TRANSPORTER"/>
    <property type="match status" value="1"/>
</dbReference>
<evidence type="ECO:0000256" key="4">
    <source>
        <dbReference type="ARBA" id="ARBA00022989"/>
    </source>
</evidence>
<organism evidence="7 8">
    <name type="scientific">Rubrivivax rivuli</name>
    <dbReference type="NCBI Taxonomy" id="1862385"/>
    <lineage>
        <taxon>Bacteria</taxon>
        <taxon>Pseudomonadati</taxon>
        <taxon>Pseudomonadota</taxon>
        <taxon>Betaproteobacteria</taxon>
        <taxon>Burkholderiales</taxon>
        <taxon>Sphaerotilaceae</taxon>
        <taxon>Rubrivivax</taxon>
    </lineage>
</organism>
<feature type="transmembrane region" description="Helical" evidence="6">
    <location>
        <begin position="46"/>
        <end position="69"/>
    </location>
</feature>
<keyword evidence="3 6" id="KW-0812">Transmembrane</keyword>
<evidence type="ECO:0000256" key="2">
    <source>
        <dbReference type="ARBA" id="ARBA00022475"/>
    </source>
</evidence>
<protein>
    <submittedName>
        <fullName evidence="7">Uncharacterized protein</fullName>
    </submittedName>
</protein>
<reference evidence="7 8" key="1">
    <citation type="submission" date="2019-01" db="EMBL/GenBank/DDBJ databases">
        <authorList>
            <person name="Chen W.-M."/>
        </authorList>
    </citation>
    <scope>NUCLEOTIDE SEQUENCE [LARGE SCALE GENOMIC DNA]</scope>
    <source>
        <strain evidence="7 8">KYPY4</strain>
    </source>
</reference>
<evidence type="ECO:0000256" key="3">
    <source>
        <dbReference type="ARBA" id="ARBA00022692"/>
    </source>
</evidence>
<evidence type="ECO:0000256" key="6">
    <source>
        <dbReference type="SAM" id="Phobius"/>
    </source>
</evidence>
<dbReference type="PANTHER" id="PTHR30250:SF11">
    <property type="entry name" value="O-ANTIGEN TRANSPORTER-RELATED"/>
    <property type="match status" value="1"/>
</dbReference>
<accession>A0A437R9S2</accession>
<feature type="transmembrane region" description="Helical" evidence="6">
    <location>
        <begin position="327"/>
        <end position="349"/>
    </location>
</feature>
<evidence type="ECO:0000313" key="8">
    <source>
        <dbReference type="Proteomes" id="UP000285575"/>
    </source>
</evidence>
<evidence type="ECO:0000256" key="1">
    <source>
        <dbReference type="ARBA" id="ARBA00004651"/>
    </source>
</evidence>
<gene>
    <name evidence="7" type="ORF">EOE66_21140</name>
</gene>
<keyword evidence="5 6" id="KW-0472">Membrane</keyword>
<comment type="caution">
    <text evidence="7">The sequence shown here is derived from an EMBL/GenBank/DDBJ whole genome shotgun (WGS) entry which is preliminary data.</text>
</comment>
<comment type="subcellular location">
    <subcellularLocation>
        <location evidence="1">Cell membrane</location>
        <topology evidence="1">Multi-pass membrane protein</topology>
    </subcellularLocation>
</comment>
<evidence type="ECO:0000256" key="5">
    <source>
        <dbReference type="ARBA" id="ARBA00023136"/>
    </source>
</evidence>
<feature type="transmembrane region" description="Helical" evidence="6">
    <location>
        <begin position="397"/>
        <end position="418"/>
    </location>
</feature>
<dbReference type="Pfam" id="PF01943">
    <property type="entry name" value="Polysacc_synt"/>
    <property type="match status" value="1"/>
</dbReference>
<feature type="transmembrane region" description="Helical" evidence="6">
    <location>
        <begin position="151"/>
        <end position="174"/>
    </location>
</feature>
<feature type="transmembrane region" description="Helical" evidence="6">
    <location>
        <begin position="424"/>
        <end position="445"/>
    </location>
</feature>
<feature type="transmembrane region" description="Helical" evidence="6">
    <location>
        <begin position="75"/>
        <end position="105"/>
    </location>
</feature>
<dbReference type="GO" id="GO:0005886">
    <property type="term" value="C:plasma membrane"/>
    <property type="evidence" value="ECO:0007669"/>
    <property type="project" value="UniProtKB-SubCell"/>
</dbReference>
<feature type="transmembrane region" description="Helical" evidence="6">
    <location>
        <begin position="361"/>
        <end position="385"/>
    </location>
</feature>